<reference evidence="2" key="1">
    <citation type="submission" date="2025-08" db="UniProtKB">
        <authorList>
            <consortium name="RefSeq"/>
        </authorList>
    </citation>
    <scope>IDENTIFICATION</scope>
    <source>
        <strain evidence="2">Airmid</strain>
    </source>
</reference>
<proteinExistence type="predicted"/>
<dbReference type="AlphaFoldDB" id="A0A6P6Y6Y2"/>
<organism evidence="1 2">
    <name type="scientific">Dermatophagoides pteronyssinus</name>
    <name type="common">European house dust mite</name>
    <dbReference type="NCBI Taxonomy" id="6956"/>
    <lineage>
        <taxon>Eukaryota</taxon>
        <taxon>Metazoa</taxon>
        <taxon>Ecdysozoa</taxon>
        <taxon>Arthropoda</taxon>
        <taxon>Chelicerata</taxon>
        <taxon>Arachnida</taxon>
        <taxon>Acari</taxon>
        <taxon>Acariformes</taxon>
        <taxon>Sarcoptiformes</taxon>
        <taxon>Astigmata</taxon>
        <taxon>Psoroptidia</taxon>
        <taxon>Analgoidea</taxon>
        <taxon>Pyroglyphidae</taxon>
        <taxon>Dermatophagoidinae</taxon>
        <taxon>Dermatophagoides</taxon>
    </lineage>
</organism>
<dbReference type="Proteomes" id="UP000515146">
    <property type="component" value="Unplaced"/>
</dbReference>
<evidence type="ECO:0000313" key="1">
    <source>
        <dbReference type="Proteomes" id="UP000515146"/>
    </source>
</evidence>
<sequence>MNIFKRITSFASNSWRDFIENHEPIIDTESTLSNINDDQSHANDAIDATKIIENEENFFIRKSLSHLLLKKRVHKKKTVASILMDDPRSPTNVFARTPILIERIEYNDVLSPFNVTDMLDAVETAIECNEKTLIENDFSLKSVEPKTPVANNDNNDNVKTEMIEKSETIIKNENNDKILKIDEICDWNLMEYKEKQLTESMIVETSTNTADMTKDSMSNQSETRSLIDYDDDEDIENTNCKVIGYSVKTIENHQQNLNDENFAASTPKKQGNNKSIKQQQQRTPLMSISNSPLVRKQIPKNHPINKKRITNVQRKLKKQPSTPMTPLNRNQIQQNLITFDKENY</sequence>
<dbReference type="KEGG" id="dpte:113795187"/>
<name>A0A6P6Y6Y2_DERPT</name>
<protein>
    <submittedName>
        <fullName evidence="2">Uncharacterized protein LOC113795187</fullName>
    </submittedName>
</protein>
<evidence type="ECO:0000313" key="2">
    <source>
        <dbReference type="RefSeq" id="XP_027201178.1"/>
    </source>
</evidence>
<dbReference type="RefSeq" id="XP_027201178.1">
    <property type="nucleotide sequence ID" value="XM_027345377.1"/>
</dbReference>
<keyword evidence="1" id="KW-1185">Reference proteome</keyword>
<dbReference type="InParanoid" id="A0A6P6Y6Y2"/>
<accession>A0A6P6Y6Y2</accession>
<gene>
    <name evidence="2" type="primary">LOC113795187</name>
</gene>
<dbReference type="OrthoDB" id="6337960at2759"/>
<dbReference type="OMA" id="DENNCKI"/>